<keyword evidence="3" id="KW-1185">Reference proteome</keyword>
<reference evidence="2" key="1">
    <citation type="submission" date="2020-05" db="EMBL/GenBank/DDBJ databases">
        <title>Genomic Encyclopedia of Type Strains, Phase IV (KMG-V): Genome sequencing to study the core and pangenomes of soil and plant-associated prokaryotes.</title>
        <authorList>
            <person name="Whitman W."/>
        </authorList>
    </citation>
    <scope>NUCLEOTIDE SEQUENCE</scope>
    <source>
        <strain evidence="2">16F</strain>
    </source>
</reference>
<evidence type="ECO:0000259" key="1">
    <source>
        <dbReference type="Pfam" id="PF20613"/>
    </source>
</evidence>
<dbReference type="Proteomes" id="UP000610746">
    <property type="component" value="Unassembled WGS sequence"/>
</dbReference>
<dbReference type="RefSeq" id="WP_173780314.1">
    <property type="nucleotide sequence ID" value="NZ_JABSNO010000027.1"/>
</dbReference>
<dbReference type="AlphaFoldDB" id="A0A8J8GA74"/>
<dbReference type="EMBL" id="JABSNO010000027">
    <property type="protein sequence ID" value="NRS93771.1"/>
    <property type="molecule type" value="Genomic_DNA"/>
</dbReference>
<feature type="domain" description="HipA-like kinase" evidence="1">
    <location>
        <begin position="29"/>
        <end position="252"/>
    </location>
</feature>
<name>A0A8J8GA74_9FLAO</name>
<evidence type="ECO:0000313" key="2">
    <source>
        <dbReference type="EMBL" id="NRS93771.1"/>
    </source>
</evidence>
<sequence length="275" mass="32617">MLQKILHYKVISCGEEIRTTGNSPIKVIAENYEAYLAKNSKALNPATDIINELIANCFLKLWDLKTPDIAILDFSPDLLLPEYSKSHHKSSYYQKPIFGSSWLQSAFDGTAFFKINNKFDEKVFVDFNDLFKIGLFDIWVENDDRKPTNLNLIFLENEYEKFNIVPIDHCYIFSTMKYQDLKPEDFMPIANENLLVTDLALSFKKYKHKNRNWDNEDKDYFYLCISKCEKYFDEIISYIPKEWNFSEQDAINLQYFLFNEERNKKVFADYLEKTT</sequence>
<proteinExistence type="predicted"/>
<dbReference type="InterPro" id="IPR046748">
    <property type="entry name" value="HipA_2"/>
</dbReference>
<evidence type="ECO:0000313" key="3">
    <source>
        <dbReference type="Proteomes" id="UP000610746"/>
    </source>
</evidence>
<protein>
    <recommendedName>
        <fullName evidence="1">HipA-like kinase domain-containing protein</fullName>
    </recommendedName>
</protein>
<accession>A0A8J8GA74</accession>
<organism evidence="2 3">
    <name type="scientific">Frigoriflavimonas asaccharolytica</name>
    <dbReference type="NCBI Taxonomy" id="2735899"/>
    <lineage>
        <taxon>Bacteria</taxon>
        <taxon>Pseudomonadati</taxon>
        <taxon>Bacteroidota</taxon>
        <taxon>Flavobacteriia</taxon>
        <taxon>Flavobacteriales</taxon>
        <taxon>Weeksellaceae</taxon>
        <taxon>Frigoriflavimonas</taxon>
    </lineage>
</organism>
<dbReference type="Pfam" id="PF20613">
    <property type="entry name" value="HipA_2"/>
    <property type="match status" value="1"/>
</dbReference>
<gene>
    <name evidence="2" type="ORF">HNQ03_002862</name>
</gene>
<comment type="caution">
    <text evidence="2">The sequence shown here is derived from an EMBL/GenBank/DDBJ whole genome shotgun (WGS) entry which is preliminary data.</text>
</comment>